<organism evidence="2 3">
    <name type="scientific">Flavobacterium agricola</name>
    <dbReference type="NCBI Taxonomy" id="2870839"/>
    <lineage>
        <taxon>Bacteria</taxon>
        <taxon>Pseudomonadati</taxon>
        <taxon>Bacteroidota</taxon>
        <taxon>Flavobacteriia</taxon>
        <taxon>Flavobacteriales</taxon>
        <taxon>Flavobacteriaceae</taxon>
        <taxon>Flavobacterium</taxon>
    </lineage>
</organism>
<gene>
    <name evidence="2" type="ORF">K5I29_03040</name>
</gene>
<evidence type="ECO:0000256" key="1">
    <source>
        <dbReference type="ARBA" id="ARBA00001954"/>
    </source>
</evidence>
<keyword evidence="3" id="KW-1185">Reference proteome</keyword>
<dbReference type="Proteomes" id="UP001163328">
    <property type="component" value="Chromosome"/>
</dbReference>
<dbReference type="Gene3D" id="2.60.120.620">
    <property type="entry name" value="q2cbj1_9rhob like domain"/>
    <property type="match status" value="1"/>
</dbReference>
<dbReference type="Pfam" id="PF05721">
    <property type="entry name" value="PhyH"/>
    <property type="match status" value="1"/>
</dbReference>
<dbReference type="PANTHER" id="PTHR20883">
    <property type="entry name" value="PHYTANOYL-COA DIOXYGENASE DOMAIN CONTAINING 1"/>
    <property type="match status" value="1"/>
</dbReference>
<proteinExistence type="predicted"/>
<evidence type="ECO:0000313" key="3">
    <source>
        <dbReference type="Proteomes" id="UP001163328"/>
    </source>
</evidence>
<comment type="cofactor">
    <cofactor evidence="1">
        <name>Fe(2+)</name>
        <dbReference type="ChEBI" id="CHEBI:29033"/>
    </cofactor>
</comment>
<accession>A0ABY6M0E4</accession>
<sequence length="244" mass="28122">MPHLYKEQGYVLYPNFFEKEELTHLHKICEAFHSQWLVNNNQAYTNGALNSNGLTASTYLTTTDQLFLIQFISQPKLEKIVSQLFPEKAIFLNTQLFFDPFDANQKNYWHRDMQYTGLTIEEQQACLTTQNVIHFRIPLKPELGLELIPGTHKAWDTDEVFETRMGKNGRLSSDALNNSVSLKPDVGDLLVFSANMVHRGLYGNDRFAFDIIFCDDSVAFKAFINPMHQPTKALLLQLTNKHLF</sequence>
<dbReference type="RefSeq" id="WP_264434382.1">
    <property type="nucleotide sequence ID" value="NZ_CP081495.1"/>
</dbReference>
<dbReference type="PANTHER" id="PTHR20883:SF48">
    <property type="entry name" value="ECTOINE DIOXYGENASE"/>
    <property type="match status" value="1"/>
</dbReference>
<dbReference type="EMBL" id="CP081495">
    <property type="protein sequence ID" value="UYW01906.1"/>
    <property type="molecule type" value="Genomic_DNA"/>
</dbReference>
<keyword evidence="2" id="KW-0560">Oxidoreductase</keyword>
<evidence type="ECO:0000313" key="2">
    <source>
        <dbReference type="EMBL" id="UYW01906.1"/>
    </source>
</evidence>
<dbReference type="InterPro" id="IPR008775">
    <property type="entry name" value="Phytyl_CoA_dOase-like"/>
</dbReference>
<protein>
    <submittedName>
        <fullName evidence="2">Phytanoyl-CoA dioxygenase family protein</fullName>
    </submittedName>
</protein>
<dbReference type="GO" id="GO:0051213">
    <property type="term" value="F:dioxygenase activity"/>
    <property type="evidence" value="ECO:0007669"/>
    <property type="project" value="UniProtKB-KW"/>
</dbReference>
<keyword evidence="2" id="KW-0223">Dioxygenase</keyword>
<reference evidence="2" key="1">
    <citation type="submission" date="2021-08" db="EMBL/GenBank/DDBJ databases">
        <title>Flavobacterium sp. strain CC-SYL302.</title>
        <authorList>
            <person name="Lin S.-Y."/>
            <person name="Lee T.-H."/>
            <person name="Young C.-C."/>
        </authorList>
    </citation>
    <scope>NUCLEOTIDE SEQUENCE</scope>
    <source>
        <strain evidence="2">CC-SYL302</strain>
    </source>
</reference>
<name>A0ABY6M0E4_9FLAO</name>
<dbReference type="SUPFAM" id="SSF51197">
    <property type="entry name" value="Clavaminate synthase-like"/>
    <property type="match status" value="1"/>
</dbReference>